<evidence type="ECO:0000256" key="1">
    <source>
        <dbReference type="ARBA" id="ARBA00004141"/>
    </source>
</evidence>
<dbReference type="GO" id="GO:0022857">
    <property type="term" value="F:transmembrane transporter activity"/>
    <property type="evidence" value="ECO:0007669"/>
    <property type="project" value="InterPro"/>
</dbReference>
<evidence type="ECO:0000313" key="7">
    <source>
        <dbReference type="Proteomes" id="UP000007151"/>
    </source>
</evidence>
<gene>
    <name evidence="6" type="ORF">KGM_201103</name>
</gene>
<evidence type="ECO:0000259" key="5">
    <source>
        <dbReference type="PROSITE" id="PS50850"/>
    </source>
</evidence>
<keyword evidence="2" id="KW-0812">Transmembrane</keyword>
<sequence length="85" mass="9261">MSAIGGRYGRKPARLEATFSAVATWPLKLCSMSIWAFITARFLVGITMSGSCVTCPTSIKEICGSNIRGALECWVRICLDVVKKM</sequence>
<dbReference type="InterPro" id="IPR005828">
    <property type="entry name" value="MFS_sugar_transport-like"/>
</dbReference>
<keyword evidence="4" id="KW-0472">Membrane</keyword>
<dbReference type="InParanoid" id="A0A212F923"/>
<protein>
    <recommendedName>
        <fullName evidence="5">Major facilitator superfamily (MFS) profile domain-containing protein</fullName>
    </recommendedName>
</protein>
<dbReference type="KEGG" id="dpl:KGM_201103"/>
<dbReference type="PROSITE" id="PS50850">
    <property type="entry name" value="MFS"/>
    <property type="match status" value="1"/>
</dbReference>
<dbReference type="InterPro" id="IPR036259">
    <property type="entry name" value="MFS_trans_sf"/>
</dbReference>
<dbReference type="Gene3D" id="1.20.1250.20">
    <property type="entry name" value="MFS general substrate transporter like domains"/>
    <property type="match status" value="1"/>
</dbReference>
<evidence type="ECO:0000256" key="2">
    <source>
        <dbReference type="ARBA" id="ARBA00022692"/>
    </source>
</evidence>
<comment type="subcellular location">
    <subcellularLocation>
        <location evidence="1">Membrane</location>
        <topology evidence="1">Multi-pass membrane protein</topology>
    </subcellularLocation>
</comment>
<proteinExistence type="predicted"/>
<keyword evidence="7" id="KW-1185">Reference proteome</keyword>
<feature type="domain" description="Major facilitator superfamily (MFS) profile" evidence="5">
    <location>
        <begin position="1"/>
        <end position="85"/>
    </location>
</feature>
<accession>A0A212F923</accession>
<evidence type="ECO:0000256" key="4">
    <source>
        <dbReference type="ARBA" id="ARBA00023136"/>
    </source>
</evidence>
<dbReference type="Pfam" id="PF00083">
    <property type="entry name" value="Sugar_tr"/>
    <property type="match status" value="1"/>
</dbReference>
<evidence type="ECO:0000313" key="6">
    <source>
        <dbReference type="EMBL" id="OWR50255.1"/>
    </source>
</evidence>
<dbReference type="EMBL" id="AGBW02009650">
    <property type="protein sequence ID" value="OWR50255.1"/>
    <property type="molecule type" value="Genomic_DNA"/>
</dbReference>
<dbReference type="SUPFAM" id="SSF103473">
    <property type="entry name" value="MFS general substrate transporter"/>
    <property type="match status" value="1"/>
</dbReference>
<evidence type="ECO:0000256" key="3">
    <source>
        <dbReference type="ARBA" id="ARBA00022989"/>
    </source>
</evidence>
<dbReference type="AlphaFoldDB" id="A0A212F923"/>
<reference evidence="6 7" key="1">
    <citation type="journal article" date="2011" name="Cell">
        <title>The monarch butterfly genome yields insights into long-distance migration.</title>
        <authorList>
            <person name="Zhan S."/>
            <person name="Merlin C."/>
            <person name="Boore J.L."/>
            <person name="Reppert S.M."/>
        </authorList>
    </citation>
    <scope>NUCLEOTIDE SEQUENCE [LARGE SCALE GENOMIC DNA]</scope>
    <source>
        <strain evidence="6">F-2</strain>
    </source>
</reference>
<dbReference type="InterPro" id="IPR020846">
    <property type="entry name" value="MFS_dom"/>
</dbReference>
<dbReference type="GO" id="GO:0016020">
    <property type="term" value="C:membrane"/>
    <property type="evidence" value="ECO:0007669"/>
    <property type="project" value="UniProtKB-SubCell"/>
</dbReference>
<keyword evidence="3" id="KW-1133">Transmembrane helix</keyword>
<dbReference type="Proteomes" id="UP000007151">
    <property type="component" value="Unassembled WGS sequence"/>
</dbReference>
<comment type="caution">
    <text evidence="6">The sequence shown here is derived from an EMBL/GenBank/DDBJ whole genome shotgun (WGS) entry which is preliminary data.</text>
</comment>
<organism evidence="6 7">
    <name type="scientific">Danaus plexippus plexippus</name>
    <dbReference type="NCBI Taxonomy" id="278856"/>
    <lineage>
        <taxon>Eukaryota</taxon>
        <taxon>Metazoa</taxon>
        <taxon>Ecdysozoa</taxon>
        <taxon>Arthropoda</taxon>
        <taxon>Hexapoda</taxon>
        <taxon>Insecta</taxon>
        <taxon>Pterygota</taxon>
        <taxon>Neoptera</taxon>
        <taxon>Endopterygota</taxon>
        <taxon>Lepidoptera</taxon>
        <taxon>Glossata</taxon>
        <taxon>Ditrysia</taxon>
        <taxon>Papilionoidea</taxon>
        <taxon>Nymphalidae</taxon>
        <taxon>Danainae</taxon>
        <taxon>Danaini</taxon>
        <taxon>Danaina</taxon>
        <taxon>Danaus</taxon>
        <taxon>Danaus</taxon>
    </lineage>
</organism>
<name>A0A212F923_DANPL</name>